<keyword evidence="1" id="KW-0812">Transmembrane</keyword>
<accession>A0A3B0YUF2</accession>
<evidence type="ECO:0000259" key="2">
    <source>
        <dbReference type="Pfam" id="PF13116"/>
    </source>
</evidence>
<dbReference type="InterPro" id="IPR011836">
    <property type="entry name" value="YhdP"/>
</dbReference>
<keyword evidence="1" id="KW-1133">Transmembrane helix</keyword>
<evidence type="ECO:0000313" key="3">
    <source>
        <dbReference type="EMBL" id="VAW72146.1"/>
    </source>
</evidence>
<protein>
    <recommendedName>
        <fullName evidence="2">YhdP central domain-containing protein</fullName>
    </recommendedName>
</protein>
<dbReference type="NCBIfam" id="TIGR02099">
    <property type="entry name" value="YhdP family protein"/>
    <property type="match status" value="1"/>
</dbReference>
<keyword evidence="1" id="KW-0472">Membrane</keyword>
<organism evidence="3">
    <name type="scientific">hydrothermal vent metagenome</name>
    <dbReference type="NCBI Taxonomy" id="652676"/>
    <lineage>
        <taxon>unclassified sequences</taxon>
        <taxon>metagenomes</taxon>
        <taxon>ecological metagenomes</taxon>
    </lineage>
</organism>
<gene>
    <name evidence="3" type="ORF">MNBD_GAMMA12-2037</name>
</gene>
<dbReference type="PANTHER" id="PTHR38690">
    <property type="entry name" value="PROTEASE-RELATED"/>
    <property type="match status" value="1"/>
</dbReference>
<evidence type="ECO:0000256" key="1">
    <source>
        <dbReference type="SAM" id="Phobius"/>
    </source>
</evidence>
<reference evidence="3" key="1">
    <citation type="submission" date="2018-06" db="EMBL/GenBank/DDBJ databases">
        <authorList>
            <person name="Zhirakovskaya E."/>
        </authorList>
    </citation>
    <scope>NUCLEOTIDE SEQUENCE</scope>
</reference>
<dbReference type="EMBL" id="UOFL01000035">
    <property type="protein sequence ID" value="VAW72146.1"/>
    <property type="molecule type" value="Genomic_DNA"/>
</dbReference>
<proteinExistence type="predicted"/>
<dbReference type="InterPro" id="IPR025263">
    <property type="entry name" value="YhdP_central"/>
</dbReference>
<dbReference type="PANTHER" id="PTHR38690:SF1">
    <property type="entry name" value="PROTEASE"/>
    <property type="match status" value="1"/>
</dbReference>
<name>A0A3B0YUF2_9ZZZZ</name>
<feature type="domain" description="YhdP central" evidence="2">
    <location>
        <begin position="2"/>
        <end position="1274"/>
    </location>
</feature>
<dbReference type="Pfam" id="PF13116">
    <property type="entry name" value="YhdP"/>
    <property type="match status" value="1"/>
</dbReference>
<feature type="transmembrane region" description="Helical" evidence="1">
    <location>
        <begin position="7"/>
        <end position="31"/>
    </location>
</feature>
<sequence>MIRKSSQIAWITVAFITIVMAFVVSLARLFFPLFEEYRTDIERLAELELGRPVKVQEVIADWSGLQPRIRIRGVSVYTRDGSRIWVKLDEVQIYFRVIDSIRSWSLRPGKINIVGADADVAFKEGNYYIGGVKLDNRHGVGRSQLLTWMLQRQKLVISRSRISWDDRRLSAQKQIFSDINLLIAVRTQQYNLSGSFRLKNHKNSKFNFIGDMQGSFLDMDKMKQSFYLSGNVDIGNWLSHKLIANTNLLSGQLNLRVWLKGIGSVARVFGDINVNKILWKRHVDSVSNGQFISNDRSFSLDGLSANFGWLRKQAGWQVNIKNIQWSRLGQKWPVSNIFLNYQRNNKAGTQIIQGRAGFIRLQDVGQLLLSVLPLNSALRSSLVGMNPRGDFSDITFQLIRKGNKIAHYQLGSRFEKLTVTQWNKLPGIKNLRGQILAHNKGGWLKLSSNKILLNLDNLMNKPLPIKRLSGTVQWTKTKNKLRIFSDHLIAKTNFIKTSSSLDMQLETAKPAVIDFRSNIKDGDFEKVLQYLPVKVMSPNLVRWLSGSLTGGQVATGSLIYSGSTKDFPFNRGNGTFDIKAQLNNVRMKFHPLWPAVKNGSASLHFFGKSAKITLQQGEILGLELLPTYISIPSLGKYPVINLDGNMIGSSANVLNFISAIPSKNGKNTVFERFKAGGRAVMHLNLTLPLKEQHKRRFIGRVELIDSSLSHKSYGVHLANINGDINYESDHGFVKLFAKKLRANYKNKPVNIHIDTTLNAKKRRFDTLIKLKSRLSIKHLLGDYSKYSKGIMSGTSAWILSFNIRQYFDRPIKVTMRLESLLKGIKIKLPQWFGKIKKLKRRLMIEVDITGEKLSKVQVDYGGFVNILMLLNKGAGPQFIERGEIRFGGKKAEIPLLTGLQITGDLSTFSVTRWQKWVASRGSLNKNSPGLYDLVHKIDLQFEELELVGNRIHQVRIKAKRDPTVWVVNVNGNEIKGRLRIPLVTNDATPLIAQLSVLKLVETDEDRKSEVPDPRKMPSLRIESKEFYYNGVYHGHLNIAANRIATGLRFDAVNMSSKYASVKARGVWKLDKGKQESKFIIVAKSSDLGKALKRRNYGVNMDKGVAHVRINAYWAGPPSWFRLKYVQGNLLLNITKGRILDIEPGTGKLFGMLSMSALPRRLSLDFSDIFKKGFSFDKINGKFTISNGDAYTNNLKLKSPVVTVEINGRLGLANQDYDQIIYIKPKITGTLPIVGGLAGGPGVGVGLWVADKILGKKLNPVSQYTVEGTWAKPIIKKVKVAKKRKYRLDTEVSDE</sequence>